<dbReference type="AlphaFoldDB" id="A0A562JSQ0"/>
<reference evidence="2 3" key="1">
    <citation type="journal article" date="2015" name="Stand. Genomic Sci.">
        <title>Genomic Encyclopedia of Bacterial and Archaeal Type Strains, Phase III: the genomes of soil and plant-associated and newly described type strains.</title>
        <authorList>
            <person name="Whitman W.B."/>
            <person name="Woyke T."/>
            <person name="Klenk H.P."/>
            <person name="Zhou Y."/>
            <person name="Lilburn T.G."/>
            <person name="Beck B.J."/>
            <person name="De Vos P."/>
            <person name="Vandamme P."/>
            <person name="Eisen J.A."/>
            <person name="Garrity G."/>
            <person name="Hugenholtz P."/>
            <person name="Kyrpides N.C."/>
        </authorList>
    </citation>
    <scope>NUCLEOTIDE SEQUENCE [LARGE SCALE GENOMIC DNA]</scope>
    <source>
        <strain evidence="2 3">CGMCC 1.10115</strain>
    </source>
</reference>
<evidence type="ECO:0000313" key="3">
    <source>
        <dbReference type="Proteomes" id="UP000318667"/>
    </source>
</evidence>
<dbReference type="EMBL" id="VLKI01000007">
    <property type="protein sequence ID" value="TWH85944.1"/>
    <property type="molecule type" value="Genomic_DNA"/>
</dbReference>
<keyword evidence="3" id="KW-1185">Reference proteome</keyword>
<dbReference type="GeneID" id="65404053"/>
<gene>
    <name evidence="2" type="ORF">IQ19_02885</name>
</gene>
<name>A0A562JSQ0_9BACI</name>
<protein>
    <submittedName>
        <fullName evidence="2">Uncharacterized protein</fullName>
    </submittedName>
</protein>
<comment type="caution">
    <text evidence="2">The sequence shown here is derived from an EMBL/GenBank/DDBJ whole genome shotgun (WGS) entry which is preliminary data.</text>
</comment>
<accession>A0A562JSQ0</accession>
<evidence type="ECO:0000256" key="1">
    <source>
        <dbReference type="SAM" id="MobiDB-lite"/>
    </source>
</evidence>
<proteinExistence type="predicted"/>
<sequence length="59" mass="6452">MNKDNIEYGQTEAEKDLKNRQSEGVLEISSTGYGLESVSKEENRTSENNPDNQSGCGGL</sequence>
<dbReference type="OrthoDB" id="2940701at2"/>
<dbReference type="RefSeq" id="WP_144543015.1">
    <property type="nucleotide sequence ID" value="NZ_CBCSDC010000024.1"/>
</dbReference>
<feature type="compositionally biased region" description="Polar residues" evidence="1">
    <location>
        <begin position="46"/>
        <end position="59"/>
    </location>
</feature>
<organism evidence="2 3">
    <name type="scientific">Cytobacillus oceanisediminis</name>
    <dbReference type="NCBI Taxonomy" id="665099"/>
    <lineage>
        <taxon>Bacteria</taxon>
        <taxon>Bacillati</taxon>
        <taxon>Bacillota</taxon>
        <taxon>Bacilli</taxon>
        <taxon>Bacillales</taxon>
        <taxon>Bacillaceae</taxon>
        <taxon>Cytobacillus</taxon>
    </lineage>
</organism>
<dbReference type="Proteomes" id="UP000318667">
    <property type="component" value="Unassembled WGS sequence"/>
</dbReference>
<evidence type="ECO:0000313" key="2">
    <source>
        <dbReference type="EMBL" id="TWH85944.1"/>
    </source>
</evidence>
<feature type="compositionally biased region" description="Basic and acidic residues" evidence="1">
    <location>
        <begin position="1"/>
        <end position="21"/>
    </location>
</feature>
<feature type="region of interest" description="Disordered" evidence="1">
    <location>
        <begin position="1"/>
        <end position="59"/>
    </location>
</feature>